<dbReference type="InterPro" id="IPR036390">
    <property type="entry name" value="WH_DNA-bd_sf"/>
</dbReference>
<dbReference type="SUPFAM" id="SSF46785">
    <property type="entry name" value="Winged helix' DNA-binding domain"/>
    <property type="match status" value="2"/>
</dbReference>
<feature type="domain" description="ETS" evidence="4">
    <location>
        <begin position="91"/>
        <end position="175"/>
    </location>
</feature>
<dbReference type="AlphaFoldDB" id="A0AAE8ZTZ8"/>
<dbReference type="InterPro" id="IPR036388">
    <property type="entry name" value="WH-like_DNA-bd_sf"/>
</dbReference>
<dbReference type="InterPro" id="IPR046328">
    <property type="entry name" value="ETS_fam"/>
</dbReference>
<dbReference type="GO" id="GO:0003700">
    <property type="term" value="F:DNA-binding transcription factor activity"/>
    <property type="evidence" value="ECO:0007669"/>
    <property type="project" value="InterPro"/>
</dbReference>
<dbReference type="Proteomes" id="UP000827892">
    <property type="component" value="Chromosome V"/>
</dbReference>
<dbReference type="EMBL" id="CP090895">
    <property type="protein sequence ID" value="ULT86539.1"/>
    <property type="molecule type" value="Genomic_DNA"/>
</dbReference>
<evidence type="ECO:0000313" key="5">
    <source>
        <dbReference type="EMBL" id="ULT86539.1"/>
    </source>
</evidence>
<keyword evidence="3" id="KW-0539">Nucleus</keyword>
<dbReference type="PANTHER" id="PTHR11849">
    <property type="entry name" value="ETS"/>
    <property type="match status" value="1"/>
</dbReference>
<dbReference type="GO" id="GO:0043565">
    <property type="term" value="F:sequence-specific DNA binding"/>
    <property type="evidence" value="ECO:0007669"/>
    <property type="project" value="InterPro"/>
</dbReference>
<name>A0AAE8ZTZ8_CAEBR</name>
<reference evidence="5 6" key="1">
    <citation type="submission" date="2022-02" db="EMBL/GenBank/DDBJ databases">
        <title>Chromosome-level reference genomes for two strains of Caenorhabditis briggsae: an improved platform for comparative genomics.</title>
        <authorList>
            <person name="Stevens L."/>
            <person name="Andersen E.C."/>
        </authorList>
    </citation>
    <scope>NUCLEOTIDE SEQUENCE [LARGE SCALE GENOMIC DNA]</scope>
    <source>
        <strain evidence="5">QX1410_ONT</strain>
        <tissue evidence="5">Whole-organism</tissue>
    </source>
</reference>
<evidence type="ECO:0000256" key="1">
    <source>
        <dbReference type="ARBA" id="ARBA00005562"/>
    </source>
</evidence>
<comment type="similarity">
    <text evidence="1 3">Belongs to the ETS family.</text>
</comment>
<sequence>MYSDYKIIEFKLRKCSNSSIKNESNHIMLYTTCIKLDLPFSPPIFFKQVTGPITRAYLIKIDVFFYPLCCFYCLINLVQMSKVQSSPIKPPQIIPFLRALLDDDSKKNIICWTNKSKLEFLLSNPHKVAELWGLTKPGRKTKVMTYNNMSRSLRKSCKKHLLEKIYGRFYEYRFVDPDAPVETTKRSLLFGIDRILCSENRTLKSSNQIQMLPFLHGLLGDPSNKDIICWTNKTNQEFRIRNTKKIGKLWGLTKPAGAVMGYESVYHSLRRHCKNGMLEKMEFRNLEYRFLNSSSSDEFKKPILFSVERILSSDFGRSI</sequence>
<evidence type="ECO:0000256" key="2">
    <source>
        <dbReference type="ARBA" id="ARBA00023125"/>
    </source>
</evidence>
<dbReference type="FunFam" id="1.10.10.10:FF:000750">
    <property type="entry name" value="Protein CBG08819"/>
    <property type="match status" value="1"/>
</dbReference>
<comment type="subcellular location">
    <subcellularLocation>
        <location evidence="3">Nucleus</location>
    </subcellularLocation>
</comment>
<evidence type="ECO:0000259" key="4">
    <source>
        <dbReference type="PROSITE" id="PS50061"/>
    </source>
</evidence>
<protein>
    <recommendedName>
        <fullName evidence="4">ETS domain-containing protein</fullName>
    </recommendedName>
</protein>
<evidence type="ECO:0000256" key="3">
    <source>
        <dbReference type="RuleBase" id="RU004019"/>
    </source>
</evidence>
<organism evidence="5 6">
    <name type="scientific">Caenorhabditis briggsae</name>
    <dbReference type="NCBI Taxonomy" id="6238"/>
    <lineage>
        <taxon>Eukaryota</taxon>
        <taxon>Metazoa</taxon>
        <taxon>Ecdysozoa</taxon>
        <taxon>Nematoda</taxon>
        <taxon>Chromadorea</taxon>
        <taxon>Rhabditida</taxon>
        <taxon>Rhabditina</taxon>
        <taxon>Rhabditomorpha</taxon>
        <taxon>Rhabditoidea</taxon>
        <taxon>Rhabditidae</taxon>
        <taxon>Peloderinae</taxon>
        <taxon>Caenorhabditis</taxon>
    </lineage>
</organism>
<dbReference type="Pfam" id="PF00178">
    <property type="entry name" value="Ets"/>
    <property type="match status" value="2"/>
</dbReference>
<gene>
    <name evidence="5" type="ORF">L3Y34_006323</name>
</gene>
<evidence type="ECO:0000313" key="6">
    <source>
        <dbReference type="Proteomes" id="UP000827892"/>
    </source>
</evidence>
<dbReference type="GO" id="GO:0005634">
    <property type="term" value="C:nucleus"/>
    <property type="evidence" value="ECO:0007669"/>
    <property type="project" value="UniProtKB-SubCell"/>
</dbReference>
<accession>A0AAE8ZTZ8</accession>
<dbReference type="GO" id="GO:0006357">
    <property type="term" value="P:regulation of transcription by RNA polymerase II"/>
    <property type="evidence" value="ECO:0007669"/>
    <property type="project" value="InterPro"/>
</dbReference>
<dbReference type="SMART" id="SM00413">
    <property type="entry name" value="ETS"/>
    <property type="match status" value="2"/>
</dbReference>
<feature type="domain" description="ETS" evidence="4">
    <location>
        <begin position="209"/>
        <end position="291"/>
    </location>
</feature>
<dbReference type="InterPro" id="IPR000418">
    <property type="entry name" value="Ets_dom"/>
</dbReference>
<proteinExistence type="inferred from homology"/>
<dbReference type="PROSITE" id="PS50061">
    <property type="entry name" value="ETS_DOMAIN_3"/>
    <property type="match status" value="2"/>
</dbReference>
<keyword evidence="2 3" id="KW-0238">DNA-binding</keyword>
<dbReference type="PANTHER" id="PTHR11849:SF302">
    <property type="entry name" value="ETS DOMAIN-CONTAINING PROTEIN-RELATED"/>
    <property type="match status" value="1"/>
</dbReference>
<dbReference type="PRINTS" id="PR00454">
    <property type="entry name" value="ETSDOMAIN"/>
</dbReference>
<dbReference type="Gene3D" id="1.10.10.10">
    <property type="entry name" value="Winged helix-like DNA-binding domain superfamily/Winged helix DNA-binding domain"/>
    <property type="match status" value="2"/>
</dbReference>